<gene>
    <name evidence="2" type="ORF">WBA_LOCUS9167</name>
</gene>
<evidence type="ECO:0000313" key="2">
    <source>
        <dbReference type="EMBL" id="VDM15911.1"/>
    </source>
</evidence>
<feature type="non-terminal residue" evidence="2">
    <location>
        <position position="294"/>
    </location>
</feature>
<dbReference type="InParanoid" id="A0A3P7E0B3"/>
<feature type="region of interest" description="Disordered" evidence="1">
    <location>
        <begin position="260"/>
        <end position="294"/>
    </location>
</feature>
<dbReference type="Proteomes" id="UP000270924">
    <property type="component" value="Unassembled WGS sequence"/>
</dbReference>
<dbReference type="AlphaFoldDB" id="A0A3P7E0B3"/>
<feature type="compositionally biased region" description="Low complexity" evidence="1">
    <location>
        <begin position="169"/>
        <end position="184"/>
    </location>
</feature>
<feature type="compositionally biased region" description="Polar residues" evidence="1">
    <location>
        <begin position="109"/>
        <end position="155"/>
    </location>
</feature>
<evidence type="ECO:0000256" key="1">
    <source>
        <dbReference type="SAM" id="MobiDB-lite"/>
    </source>
</evidence>
<feature type="region of interest" description="Disordered" evidence="1">
    <location>
        <begin position="93"/>
        <end position="199"/>
    </location>
</feature>
<proteinExistence type="predicted"/>
<name>A0A3P7E0B3_WUCBA</name>
<feature type="compositionally biased region" description="Polar residues" evidence="1">
    <location>
        <begin position="276"/>
        <end position="285"/>
    </location>
</feature>
<protein>
    <submittedName>
        <fullName evidence="2">Uncharacterized protein</fullName>
    </submittedName>
</protein>
<reference evidence="2 3" key="1">
    <citation type="submission" date="2018-11" db="EMBL/GenBank/DDBJ databases">
        <authorList>
            <consortium name="Pathogen Informatics"/>
        </authorList>
    </citation>
    <scope>NUCLEOTIDE SEQUENCE [LARGE SCALE GENOMIC DNA]</scope>
</reference>
<sequence length="294" mass="30242">MNTTSRLLFLTTTIAPEAPLIEIEKNFDLENKQLKSIKHNEFHTETHQQILPLTTIIAIFDDKNSATKAIPFEQQSQHVPFQNVKQNSEVIESIPPPTKTVPEAHTLPPFTTHSSLPIAQPDSNLSLSAVQPGSSLPQSLPVSAAQPDSSLSVSAEQPGLSLPQSLPVSAAQPGSSLLQSSPGSAERPDLSLPQSLSASATLPGSSLSVSAAQPGSGLPQSLLVSAAQPGSSLSVSAEQPSLSLPQSLLVNAAQPGLSLPVSAAQPGSGLPISAAQPGSSLSVSAEQPGLSLPQ</sequence>
<dbReference type="EMBL" id="UYWW01008606">
    <property type="protein sequence ID" value="VDM15911.1"/>
    <property type="molecule type" value="Genomic_DNA"/>
</dbReference>
<evidence type="ECO:0000313" key="3">
    <source>
        <dbReference type="Proteomes" id="UP000270924"/>
    </source>
</evidence>
<keyword evidence="3" id="KW-1185">Reference proteome</keyword>
<organism evidence="2 3">
    <name type="scientific">Wuchereria bancrofti</name>
    <dbReference type="NCBI Taxonomy" id="6293"/>
    <lineage>
        <taxon>Eukaryota</taxon>
        <taxon>Metazoa</taxon>
        <taxon>Ecdysozoa</taxon>
        <taxon>Nematoda</taxon>
        <taxon>Chromadorea</taxon>
        <taxon>Rhabditida</taxon>
        <taxon>Spirurina</taxon>
        <taxon>Spiruromorpha</taxon>
        <taxon>Filarioidea</taxon>
        <taxon>Onchocercidae</taxon>
        <taxon>Wuchereria</taxon>
    </lineage>
</organism>
<accession>A0A3P7E0B3</accession>